<feature type="transmembrane region" description="Helical" evidence="2">
    <location>
        <begin position="12"/>
        <end position="30"/>
    </location>
</feature>
<feature type="transmembrane region" description="Helical" evidence="2">
    <location>
        <begin position="203"/>
        <end position="226"/>
    </location>
</feature>
<feature type="transmembrane region" description="Helical" evidence="2">
    <location>
        <begin position="268"/>
        <end position="288"/>
    </location>
</feature>
<evidence type="ECO:0000313" key="5">
    <source>
        <dbReference type="WBParaSite" id="ACRNAN_scaffold15144.g26074.t1"/>
    </source>
</evidence>
<feature type="transmembrane region" description="Helical" evidence="2">
    <location>
        <begin position="167"/>
        <end position="191"/>
    </location>
</feature>
<feature type="domain" description="Gp28/Gp37-like" evidence="3">
    <location>
        <begin position="764"/>
        <end position="1065"/>
    </location>
</feature>
<dbReference type="WBParaSite" id="ACRNAN_scaffold15144.g26074.t1">
    <property type="protein sequence ID" value="ACRNAN_scaffold15144.g26074.t1"/>
    <property type="gene ID" value="ACRNAN_scaffold15144.g26074"/>
</dbReference>
<keyword evidence="2" id="KW-1133">Transmembrane helix</keyword>
<dbReference type="Pfam" id="PF14594">
    <property type="entry name" value="Sipho_Gp37"/>
    <property type="match status" value="1"/>
</dbReference>
<feature type="transmembrane region" description="Helical" evidence="2">
    <location>
        <begin position="80"/>
        <end position="107"/>
    </location>
</feature>
<keyword evidence="2" id="KW-0812">Transmembrane</keyword>
<reference evidence="5" key="1">
    <citation type="submission" date="2022-11" db="UniProtKB">
        <authorList>
            <consortium name="WormBaseParasite"/>
        </authorList>
    </citation>
    <scope>IDENTIFICATION</scope>
</reference>
<feature type="transmembrane region" description="Helical" evidence="2">
    <location>
        <begin position="232"/>
        <end position="256"/>
    </location>
</feature>
<keyword evidence="4" id="KW-1185">Reference proteome</keyword>
<dbReference type="SUPFAM" id="SSF48371">
    <property type="entry name" value="ARM repeat"/>
    <property type="match status" value="1"/>
</dbReference>
<evidence type="ECO:0000259" key="3">
    <source>
        <dbReference type="Pfam" id="PF14594"/>
    </source>
</evidence>
<dbReference type="Proteomes" id="UP000887540">
    <property type="component" value="Unplaced"/>
</dbReference>
<evidence type="ECO:0000313" key="4">
    <source>
        <dbReference type="Proteomes" id="UP000887540"/>
    </source>
</evidence>
<evidence type="ECO:0000256" key="1">
    <source>
        <dbReference type="SAM" id="MobiDB-lite"/>
    </source>
</evidence>
<accession>A0A914CX28</accession>
<sequence length="1388" mass="146098">GLQAGLEGLAPALLPVAMMIGTVATFAGALATQLGPVLGAALAVVSPLASDVLTALQPLIPVLGGALVQAIQALAPLVRLIAPLISAVVPVVSSLTGVFVTIVQLLVAGVAPVLQSLAPALQDVGQLFREVLSSILPIVTSALPQLLSTLAPIVPVLGEALVGAMQVLIPLLGVLAPIISQVAVVFAQIMAQLTPVIAEILPPLIALFLQLVPVLSAVLTGVMQIISPLLDLIAPLLQLIGPILGPLIQLLTFLIGPVLDPLTKAFQYLGPVLGGVASAISDILLPVVKSITDVLGGLITFLTGAFTGNWKQAWEGIVQIFSGVFNGIINTGKGVLNALIDIINGMIGGVNSLTASVGIPKLATIPKLASGADVVPTPGGTVVRVAEAGRAETVTDYGRTNRLIELANALAERAISSTSVSASADAGVTFYGPVTTADPTELAQAIQKKRQRSLRSAAPPSIPPANGGMSRTTMTWTGYDGSVWDITNYRSGVVLLPDGVEGLHNPEVEKYRSSSRAIPGDRLRGSRTKKRDVFWKIHIWSDGSAQWLARQDAFWRSIHPTRPGTWAVTAGGKTRTLQCTGMFDDSYPYVVDPLRRGWAQYPVALEAVQPYWAGETVTFGPWQAAPATPFITEGGAPPFHLGSARAFGKAKASNAGDVDVWPEWTARGPFDAGVRFGVAGVTVEVPFAIPSGEDLIVITDPRRPSATLAGTDVTEPLGLQSYARVPTGESVSLEEDTVDDDLLTFVVFSKTNAFRRQFTADGTADLNLNGISTAEFTLDDDDELLQFVTGDSGRGARCAVWFRGAERMRGAITSTPGSGPIGDVTVRIDSDMRKMWQWQGWPVPTADLAHQTTDYRTITGPSETIFKTALAENVARLGVPWTVVPTHGWGTSTVVALRFHPLGDKVIPPLLSDQLVIVLTYDDDGHPVVDVRQPRTVPGTLTIDSGVPDRFSFDVVAPTATRVIVGGRGEGADRQFLEVADAAREADWGEIIEAFADARNVEVGADLTPYAADALTAGAASVSVTTELVETDGFLFGSTFDLGDLVRVSLGPVNSTEQIQQVAITSNASDGTKGYAETVDYDDWAVLSDHLGARYSVFTADAFKATPGTADRQIMIAAGDAAGQGIYDVSSDAVPLVGTPVSSGDRWDMVVLRRHWASSPTDSATSLVLISGGPTKALPARSIGAGVEDDQPLWLARFTAGQAAVQDLIDLRCWHGDAGLLARDLLARDYLTRPDAVTDRISSTRSSPSTTFVLEADVVESDMANNRSRVRCYLRCNNAGNSSSYYGGSGYQAGSIDGVGEFGRHSGNPFLPSGYGSGAQRWRDGPFDVWIGHDANGYHGDIVLRMALVYGSINDSSMVAGLALPRIARPPAAPSSLSVRAGSVTPTN</sequence>
<dbReference type="InterPro" id="IPR029432">
    <property type="entry name" value="Gp28/Gp37-like_dom"/>
</dbReference>
<protein>
    <submittedName>
        <fullName evidence="5">Tip attachment protein J domain-containing protein</fullName>
    </submittedName>
</protein>
<keyword evidence="2" id="KW-0472">Membrane</keyword>
<name>A0A914CX28_9BILA</name>
<dbReference type="InterPro" id="IPR016024">
    <property type="entry name" value="ARM-type_fold"/>
</dbReference>
<proteinExistence type="predicted"/>
<evidence type="ECO:0000256" key="2">
    <source>
        <dbReference type="SAM" id="Phobius"/>
    </source>
</evidence>
<feature type="region of interest" description="Disordered" evidence="1">
    <location>
        <begin position="450"/>
        <end position="470"/>
    </location>
</feature>
<organism evidence="4 5">
    <name type="scientific">Acrobeloides nanus</name>
    <dbReference type="NCBI Taxonomy" id="290746"/>
    <lineage>
        <taxon>Eukaryota</taxon>
        <taxon>Metazoa</taxon>
        <taxon>Ecdysozoa</taxon>
        <taxon>Nematoda</taxon>
        <taxon>Chromadorea</taxon>
        <taxon>Rhabditida</taxon>
        <taxon>Tylenchina</taxon>
        <taxon>Cephalobomorpha</taxon>
        <taxon>Cephaloboidea</taxon>
        <taxon>Cephalobidae</taxon>
        <taxon>Acrobeloides</taxon>
    </lineage>
</organism>